<name>A0A7R9ETT0_9NEOP</name>
<reference evidence="9" key="1">
    <citation type="submission" date="2020-11" db="EMBL/GenBank/DDBJ databases">
        <authorList>
            <person name="Tran Van P."/>
        </authorList>
    </citation>
    <scope>NUCLEOTIDE SEQUENCE</scope>
</reference>
<keyword evidence="4" id="KW-0227">DNA damage</keyword>
<dbReference type="SUPFAM" id="SSF52540">
    <property type="entry name" value="P-loop containing nucleoside triphosphate hydrolases"/>
    <property type="match status" value="1"/>
</dbReference>
<comment type="subcellular location">
    <subcellularLocation>
        <location evidence="1">Nucleus</location>
    </subcellularLocation>
</comment>
<gene>
    <name evidence="9" type="ORF">TBIB3V08_LOCUS2608</name>
</gene>
<evidence type="ECO:0000256" key="1">
    <source>
        <dbReference type="ARBA" id="ARBA00004123"/>
    </source>
</evidence>
<keyword evidence="5" id="KW-0067">ATP-binding</keyword>
<dbReference type="GO" id="GO:0006281">
    <property type="term" value="P:DNA repair"/>
    <property type="evidence" value="ECO:0007669"/>
    <property type="project" value="InterPro"/>
</dbReference>
<evidence type="ECO:0000256" key="4">
    <source>
        <dbReference type="ARBA" id="ARBA00022763"/>
    </source>
</evidence>
<evidence type="ECO:0000256" key="7">
    <source>
        <dbReference type="ARBA" id="ARBA00023306"/>
    </source>
</evidence>
<proteinExistence type="inferred from homology"/>
<dbReference type="InterPro" id="IPR004582">
    <property type="entry name" value="Checkpoint_prot_Rad17_Rad24"/>
</dbReference>
<dbReference type="GO" id="GO:0003689">
    <property type="term" value="F:DNA clamp loader activity"/>
    <property type="evidence" value="ECO:0007669"/>
    <property type="project" value="TreeGrafter"/>
</dbReference>
<dbReference type="Pfam" id="PF03215">
    <property type="entry name" value="Rad17"/>
    <property type="match status" value="1"/>
</dbReference>
<evidence type="ECO:0000256" key="2">
    <source>
        <dbReference type="ARBA" id="ARBA00006168"/>
    </source>
</evidence>
<dbReference type="GO" id="GO:0003682">
    <property type="term" value="F:chromatin binding"/>
    <property type="evidence" value="ECO:0007669"/>
    <property type="project" value="TreeGrafter"/>
</dbReference>
<dbReference type="AlphaFoldDB" id="A0A7R9ETT0"/>
<evidence type="ECO:0008006" key="10">
    <source>
        <dbReference type="Google" id="ProtNLM"/>
    </source>
</evidence>
<dbReference type="Gene3D" id="3.40.50.300">
    <property type="entry name" value="P-loop containing nucleotide triphosphate hydrolases"/>
    <property type="match status" value="1"/>
</dbReference>
<evidence type="ECO:0000313" key="9">
    <source>
        <dbReference type="EMBL" id="CAD7440081.1"/>
    </source>
</evidence>
<dbReference type="GO" id="GO:0005524">
    <property type="term" value="F:ATP binding"/>
    <property type="evidence" value="ECO:0007669"/>
    <property type="project" value="UniProtKB-KW"/>
</dbReference>
<sequence length="517" mass="58364">MEEPSVRSKRLKTSKIDTRNSPKRHRCGSKSMGINLNEFEIFGVSRKETKSIKTRNGESWLDSYAPQHTKDLAVHNKKVDELSAWMSSAVDNHSEFPMVLLITGPAGCGKTVTLQVLAKNMDVNVREWVNPVTFTLDEERPSESFLSQAEEFRKFLVETGCRVGVSEREGKKKLVLVQELPNVFFSNPDKFHEIVCEYCLICTTPLVFIFTDGITPSGNQLTSSLFPQPIVDLTLLTKISFNPIATTAMKKALKRIMQLASLEQNQQELDQLCEISRGDIRHAILTLQFSHGGAPHHHKDTKQRNVRSKKKSQTDSHTDTLTGPDILLGSLRNVGRVVYAKRDSVSGNFEHDPYDITSQFSNEARNFSSLLHENYINMFSNATDVMEATEEMSTADIVLSHPTPQELLSELGLSIAVAGIMIANKKPVKKWQPLTMSREHKLYLKTFERSLETKAVFKEHSRGMDTGQFMDYLGFEEFIKNNSQLSRSVTQHNSTSSDDLLANEACDMFTIEDDDTF</sequence>
<dbReference type="Gene3D" id="1.10.8.60">
    <property type="match status" value="1"/>
</dbReference>
<dbReference type="EMBL" id="OD564872">
    <property type="protein sequence ID" value="CAD7440081.1"/>
    <property type="molecule type" value="Genomic_DNA"/>
</dbReference>
<keyword evidence="3" id="KW-0547">Nucleotide-binding</keyword>
<dbReference type="InterPro" id="IPR027417">
    <property type="entry name" value="P-loop_NTPase"/>
</dbReference>
<organism evidence="9">
    <name type="scientific">Timema bartmani</name>
    <dbReference type="NCBI Taxonomy" id="61472"/>
    <lineage>
        <taxon>Eukaryota</taxon>
        <taxon>Metazoa</taxon>
        <taxon>Ecdysozoa</taxon>
        <taxon>Arthropoda</taxon>
        <taxon>Hexapoda</taxon>
        <taxon>Insecta</taxon>
        <taxon>Pterygota</taxon>
        <taxon>Neoptera</taxon>
        <taxon>Polyneoptera</taxon>
        <taxon>Phasmatodea</taxon>
        <taxon>Timematodea</taxon>
        <taxon>Timematoidea</taxon>
        <taxon>Timematidae</taxon>
        <taxon>Timema</taxon>
    </lineage>
</organism>
<dbReference type="GO" id="GO:0005634">
    <property type="term" value="C:nucleus"/>
    <property type="evidence" value="ECO:0007669"/>
    <property type="project" value="UniProtKB-SubCell"/>
</dbReference>
<evidence type="ECO:0000256" key="5">
    <source>
        <dbReference type="ARBA" id="ARBA00022840"/>
    </source>
</evidence>
<dbReference type="GO" id="GO:0000077">
    <property type="term" value="P:DNA damage checkpoint signaling"/>
    <property type="evidence" value="ECO:0007669"/>
    <property type="project" value="TreeGrafter"/>
</dbReference>
<dbReference type="PANTHER" id="PTHR12172">
    <property type="entry name" value="CELL CYCLE CHECKPOINT PROTEIN RAD17"/>
    <property type="match status" value="1"/>
</dbReference>
<dbReference type="GO" id="GO:0033314">
    <property type="term" value="P:mitotic DNA replication checkpoint signaling"/>
    <property type="evidence" value="ECO:0007669"/>
    <property type="project" value="TreeGrafter"/>
</dbReference>
<accession>A0A7R9ETT0</accession>
<keyword evidence="6" id="KW-0539">Nucleus</keyword>
<evidence type="ECO:0000256" key="3">
    <source>
        <dbReference type="ARBA" id="ARBA00022741"/>
    </source>
</evidence>
<comment type="similarity">
    <text evidence="2">Belongs to the rad17/RAD24 family.</text>
</comment>
<evidence type="ECO:0000256" key="8">
    <source>
        <dbReference type="SAM" id="MobiDB-lite"/>
    </source>
</evidence>
<evidence type="ECO:0000256" key="6">
    <source>
        <dbReference type="ARBA" id="ARBA00023242"/>
    </source>
</evidence>
<dbReference type="PANTHER" id="PTHR12172:SF0">
    <property type="entry name" value="CELL CYCLE CHECKPOINT PROTEIN RAD17"/>
    <property type="match status" value="1"/>
</dbReference>
<keyword evidence="7" id="KW-0131">Cell cycle</keyword>
<feature type="compositionally biased region" description="Basic residues" evidence="8">
    <location>
        <begin position="294"/>
        <end position="311"/>
    </location>
</feature>
<feature type="region of interest" description="Disordered" evidence="8">
    <location>
        <begin position="1"/>
        <end position="27"/>
    </location>
</feature>
<protein>
    <recommendedName>
        <fullName evidence="10">Cell cycle checkpoint protein RAD17</fullName>
    </recommendedName>
</protein>
<feature type="region of interest" description="Disordered" evidence="8">
    <location>
        <begin position="291"/>
        <end position="322"/>
    </location>
</feature>